<keyword evidence="3" id="KW-1185">Reference proteome</keyword>
<dbReference type="Proteomes" id="UP000606786">
    <property type="component" value="Unassembled WGS sequence"/>
</dbReference>
<keyword evidence="1" id="KW-0812">Transmembrane</keyword>
<evidence type="ECO:0000256" key="1">
    <source>
        <dbReference type="SAM" id="Phobius"/>
    </source>
</evidence>
<proteinExistence type="predicted"/>
<feature type="transmembrane region" description="Helical" evidence="1">
    <location>
        <begin position="12"/>
        <end position="32"/>
    </location>
</feature>
<name>A0A811V5J8_CERCA</name>
<keyword evidence="1" id="KW-0472">Membrane</keyword>
<dbReference type="EMBL" id="CAJHJT010000034">
    <property type="protein sequence ID" value="CAD7006260.1"/>
    <property type="molecule type" value="Genomic_DNA"/>
</dbReference>
<feature type="transmembrane region" description="Helical" evidence="1">
    <location>
        <begin position="53"/>
        <end position="74"/>
    </location>
</feature>
<dbReference type="AlphaFoldDB" id="A0A811V5J8"/>
<comment type="caution">
    <text evidence="2">The sequence shown here is derived from an EMBL/GenBank/DDBJ whole genome shotgun (WGS) entry which is preliminary data.</text>
</comment>
<evidence type="ECO:0000313" key="3">
    <source>
        <dbReference type="Proteomes" id="UP000606786"/>
    </source>
</evidence>
<organism evidence="2 3">
    <name type="scientific">Ceratitis capitata</name>
    <name type="common">Mediterranean fruit fly</name>
    <name type="synonym">Tephritis capitata</name>
    <dbReference type="NCBI Taxonomy" id="7213"/>
    <lineage>
        <taxon>Eukaryota</taxon>
        <taxon>Metazoa</taxon>
        <taxon>Ecdysozoa</taxon>
        <taxon>Arthropoda</taxon>
        <taxon>Hexapoda</taxon>
        <taxon>Insecta</taxon>
        <taxon>Pterygota</taxon>
        <taxon>Neoptera</taxon>
        <taxon>Endopterygota</taxon>
        <taxon>Diptera</taxon>
        <taxon>Brachycera</taxon>
        <taxon>Muscomorpha</taxon>
        <taxon>Tephritoidea</taxon>
        <taxon>Tephritidae</taxon>
        <taxon>Ceratitis</taxon>
        <taxon>Ceratitis</taxon>
    </lineage>
</organism>
<evidence type="ECO:0000313" key="2">
    <source>
        <dbReference type="EMBL" id="CAD7006260.1"/>
    </source>
</evidence>
<sequence length="119" mass="13553">MRLTSQRMLKNGWVSLVFWWVMNFLLQCVVCSKGKHAIHRQLILGARGWNMGVFMGFSIGVAVFVVILVKSSFSACKCVDEDMLFTLLRLNLKAEGLVLVVDLSGVWFGKLWFRNINLV</sequence>
<gene>
    <name evidence="2" type="ORF">CCAP1982_LOCUS14585</name>
</gene>
<protein>
    <submittedName>
        <fullName evidence="2">(Mediterranean fruit fly) hypothetical protein</fullName>
    </submittedName>
</protein>
<keyword evidence="1" id="KW-1133">Transmembrane helix</keyword>
<accession>A0A811V5J8</accession>
<reference evidence="2" key="1">
    <citation type="submission" date="2020-11" db="EMBL/GenBank/DDBJ databases">
        <authorList>
            <person name="Whitehead M."/>
        </authorList>
    </citation>
    <scope>NUCLEOTIDE SEQUENCE</scope>
    <source>
        <strain evidence="2">EGII</strain>
    </source>
</reference>